<dbReference type="EMBL" id="QLLR01000056">
    <property type="protein sequence ID" value="RAJ19950.1"/>
    <property type="molecule type" value="Genomic_DNA"/>
</dbReference>
<dbReference type="Proteomes" id="UP000249754">
    <property type="component" value="Unassembled WGS sequence"/>
</dbReference>
<evidence type="ECO:0000313" key="1">
    <source>
        <dbReference type="EMBL" id="RAJ19950.1"/>
    </source>
</evidence>
<sequence>MSWLNDLLGFGKSEAELETEAFPPVNGSCKQRYSFVYTHKHFLGDSFLNHKITGEVAIGINFYSGNIQRWSILFSNIDYDWSLPCLPETYLFFSCVKRIECFIDANGQIMEKELYPISQNMVLKQKLLDIATHVKDAKQADGLSRFFSYNLAEHSFIQQILPLNPVFKQLMNVLHLANLQQGQPVQQNVINIPEPYIISGYFGNEAILPIKGCWLNKPPLLSNELNTWVRTGGLDEEMYRQQGLQEYLGQVTGKPDLDTNLALDFAEHYQLKQDIRSNATSLVYADSYLETIIADGWYKEEAVVIQAIEDKEESHG</sequence>
<dbReference type="AlphaFoldDB" id="A0A327RSE1"/>
<accession>A0A327RSE1</accession>
<gene>
    <name evidence="1" type="ORF">LY11_05246</name>
</gene>
<proteinExistence type="predicted"/>
<comment type="caution">
    <text evidence="1">The sequence shown here is derived from an EMBL/GenBank/DDBJ whole genome shotgun (WGS) entry which is preliminary data.</text>
</comment>
<dbReference type="OrthoDB" id="757559at2"/>
<reference evidence="1 2" key="1">
    <citation type="submission" date="2018-06" db="EMBL/GenBank/DDBJ databases">
        <title>Genomic Encyclopedia of Archaeal and Bacterial Type Strains, Phase II (KMG-II): from individual species to whole genera.</title>
        <authorList>
            <person name="Goeker M."/>
        </authorList>
    </citation>
    <scope>NUCLEOTIDE SEQUENCE [LARGE SCALE GENOMIC DNA]</scope>
    <source>
        <strain evidence="1 2">DSM 14825</strain>
    </source>
</reference>
<name>A0A327RSE1_9SPHI</name>
<organism evidence="1 2">
    <name type="scientific">Pedobacter cryoconitis</name>
    <dbReference type="NCBI Taxonomy" id="188932"/>
    <lineage>
        <taxon>Bacteria</taxon>
        <taxon>Pseudomonadati</taxon>
        <taxon>Bacteroidota</taxon>
        <taxon>Sphingobacteriia</taxon>
        <taxon>Sphingobacteriales</taxon>
        <taxon>Sphingobacteriaceae</taxon>
        <taxon>Pedobacter</taxon>
    </lineage>
</organism>
<dbReference type="RefSeq" id="WP_111636507.1">
    <property type="nucleotide sequence ID" value="NZ_QLLR01000056.1"/>
</dbReference>
<protein>
    <submittedName>
        <fullName evidence="1">Uncharacterized protein</fullName>
    </submittedName>
</protein>
<evidence type="ECO:0000313" key="2">
    <source>
        <dbReference type="Proteomes" id="UP000249754"/>
    </source>
</evidence>